<dbReference type="EC" id="4.2.1.1" evidence="2"/>
<evidence type="ECO:0000256" key="2">
    <source>
        <dbReference type="ARBA" id="ARBA00012925"/>
    </source>
</evidence>
<gene>
    <name evidence="9" type="ORF">BWQ96_02764</name>
</gene>
<dbReference type="GO" id="GO:0008270">
    <property type="term" value="F:zinc ion binding"/>
    <property type="evidence" value="ECO:0007669"/>
    <property type="project" value="InterPro"/>
</dbReference>
<feature type="domain" description="Alpha-carbonic anhydrase" evidence="8">
    <location>
        <begin position="39"/>
        <end position="285"/>
    </location>
</feature>
<evidence type="ECO:0000256" key="6">
    <source>
        <dbReference type="ARBA" id="ARBA00048348"/>
    </source>
</evidence>
<dbReference type="SUPFAM" id="SSF51069">
    <property type="entry name" value="Carbonic anhydrase"/>
    <property type="match status" value="1"/>
</dbReference>
<dbReference type="OrthoDB" id="5068at2759"/>
<keyword evidence="10" id="KW-1185">Reference proteome</keyword>
<feature type="signal peptide" evidence="7">
    <location>
        <begin position="1"/>
        <end position="19"/>
    </location>
</feature>
<comment type="catalytic activity">
    <reaction evidence="6">
        <text>hydrogencarbonate + H(+) = CO2 + H2O</text>
        <dbReference type="Rhea" id="RHEA:10748"/>
        <dbReference type="ChEBI" id="CHEBI:15377"/>
        <dbReference type="ChEBI" id="CHEBI:15378"/>
        <dbReference type="ChEBI" id="CHEBI:16526"/>
        <dbReference type="ChEBI" id="CHEBI:17544"/>
        <dbReference type="EC" id="4.2.1.1"/>
    </reaction>
</comment>
<accession>A0A2V3IZF8</accession>
<evidence type="ECO:0000256" key="5">
    <source>
        <dbReference type="ARBA" id="ARBA00023239"/>
    </source>
</evidence>
<evidence type="ECO:0000256" key="7">
    <source>
        <dbReference type="SAM" id="SignalP"/>
    </source>
</evidence>
<dbReference type="Proteomes" id="UP000247409">
    <property type="component" value="Unassembled WGS sequence"/>
</dbReference>
<comment type="similarity">
    <text evidence="1">Belongs to the alpha-carbonic anhydrase family.</text>
</comment>
<feature type="chain" id="PRO_5015927969" description="carbonic anhydrase" evidence="7">
    <location>
        <begin position="20"/>
        <end position="286"/>
    </location>
</feature>
<dbReference type="AlphaFoldDB" id="A0A2V3IZF8"/>
<proteinExistence type="inferred from homology"/>
<dbReference type="Gene3D" id="3.10.200.10">
    <property type="entry name" value="Alpha carbonic anhydrase"/>
    <property type="match status" value="1"/>
</dbReference>
<comment type="caution">
    <text evidence="9">The sequence shown here is derived from an EMBL/GenBank/DDBJ whole genome shotgun (WGS) entry which is preliminary data.</text>
</comment>
<evidence type="ECO:0000313" key="9">
    <source>
        <dbReference type="EMBL" id="PXF47433.1"/>
    </source>
</evidence>
<dbReference type="EMBL" id="NBIV01000024">
    <property type="protein sequence ID" value="PXF47433.1"/>
    <property type="molecule type" value="Genomic_DNA"/>
</dbReference>
<evidence type="ECO:0000256" key="1">
    <source>
        <dbReference type="ARBA" id="ARBA00010718"/>
    </source>
</evidence>
<dbReference type="CDD" id="cd03124">
    <property type="entry name" value="alpha_CA_prokaryotic_like"/>
    <property type="match status" value="1"/>
</dbReference>
<organism evidence="9 10">
    <name type="scientific">Gracilariopsis chorda</name>
    <dbReference type="NCBI Taxonomy" id="448386"/>
    <lineage>
        <taxon>Eukaryota</taxon>
        <taxon>Rhodophyta</taxon>
        <taxon>Florideophyceae</taxon>
        <taxon>Rhodymeniophycidae</taxon>
        <taxon>Gracilariales</taxon>
        <taxon>Gracilariaceae</taxon>
        <taxon>Gracilariopsis</taxon>
    </lineage>
</organism>
<sequence>MKSLYTVTLFSFILHSAIADELVVIQVDTKGCPVKSFPGEYSYDRRLQDNPSNWGDLKEEFAMCKHGVRQSPIDFHQNVKYERRSEGPQPNIKEANMTMGSGPFNWALSCSDDSGSCGTTTFGGKTFQLINIHFHSPSEHTLLGKAYPVECHLVHASEDGDLLVLGSMFEYADDKTYSGKVYQPMKDEYGDNDFITSIMNGVKDDWGEWRIDMRDLINHNKGYCSYIGSLTTPPCTEDVTWFMSMKVNSVSRRQVHEYARSCGTSIEGNHRPLQPINGRDLTCYVM</sequence>
<dbReference type="InterPro" id="IPR001148">
    <property type="entry name" value="CA_dom"/>
</dbReference>
<evidence type="ECO:0000313" key="10">
    <source>
        <dbReference type="Proteomes" id="UP000247409"/>
    </source>
</evidence>
<dbReference type="PANTHER" id="PTHR18952">
    <property type="entry name" value="CARBONIC ANHYDRASE"/>
    <property type="match status" value="1"/>
</dbReference>
<keyword evidence="7" id="KW-0732">Signal</keyword>
<dbReference type="PANTHER" id="PTHR18952:SF265">
    <property type="entry name" value="CARBONIC ANHYDRASE"/>
    <property type="match status" value="1"/>
</dbReference>
<dbReference type="InterPro" id="IPR036398">
    <property type="entry name" value="CA_dom_sf"/>
</dbReference>
<dbReference type="Pfam" id="PF00194">
    <property type="entry name" value="Carb_anhydrase"/>
    <property type="match status" value="1"/>
</dbReference>
<dbReference type="InterPro" id="IPR023561">
    <property type="entry name" value="Carbonic_anhydrase_a-class"/>
</dbReference>
<dbReference type="GO" id="GO:0004089">
    <property type="term" value="F:carbonate dehydratase activity"/>
    <property type="evidence" value="ECO:0007669"/>
    <property type="project" value="UniProtKB-EC"/>
</dbReference>
<dbReference type="PROSITE" id="PS51144">
    <property type="entry name" value="ALPHA_CA_2"/>
    <property type="match status" value="1"/>
</dbReference>
<name>A0A2V3IZF8_9FLOR</name>
<dbReference type="STRING" id="448386.A0A2V3IZF8"/>
<keyword evidence="5" id="KW-0456">Lyase</keyword>
<evidence type="ECO:0000259" key="8">
    <source>
        <dbReference type="PROSITE" id="PS51144"/>
    </source>
</evidence>
<evidence type="ECO:0000256" key="4">
    <source>
        <dbReference type="ARBA" id="ARBA00022833"/>
    </source>
</evidence>
<keyword evidence="3" id="KW-0479">Metal-binding</keyword>
<keyword evidence="4" id="KW-0862">Zinc</keyword>
<evidence type="ECO:0000256" key="3">
    <source>
        <dbReference type="ARBA" id="ARBA00022723"/>
    </source>
</evidence>
<dbReference type="InterPro" id="IPR041891">
    <property type="entry name" value="Alpha_CA_prokaryot-like"/>
</dbReference>
<dbReference type="SMART" id="SM01057">
    <property type="entry name" value="Carb_anhydrase"/>
    <property type="match status" value="1"/>
</dbReference>
<reference evidence="9 10" key="1">
    <citation type="journal article" date="2018" name="Mol. Biol. Evol.">
        <title>Analysis of the draft genome of the red seaweed Gracilariopsis chorda provides insights into genome size evolution in Rhodophyta.</title>
        <authorList>
            <person name="Lee J."/>
            <person name="Yang E.C."/>
            <person name="Graf L."/>
            <person name="Yang J.H."/>
            <person name="Qiu H."/>
            <person name="Zel Zion U."/>
            <person name="Chan C.X."/>
            <person name="Stephens T.G."/>
            <person name="Weber A.P.M."/>
            <person name="Boo G.H."/>
            <person name="Boo S.M."/>
            <person name="Kim K.M."/>
            <person name="Shin Y."/>
            <person name="Jung M."/>
            <person name="Lee S.J."/>
            <person name="Yim H.S."/>
            <person name="Lee J.H."/>
            <person name="Bhattacharya D."/>
            <person name="Yoon H.S."/>
        </authorList>
    </citation>
    <scope>NUCLEOTIDE SEQUENCE [LARGE SCALE GENOMIC DNA]</scope>
    <source>
        <strain evidence="9 10">SKKU-2015</strain>
        <tissue evidence="9">Whole body</tissue>
    </source>
</reference>
<protein>
    <recommendedName>
        <fullName evidence="2">carbonic anhydrase</fullName>
        <ecNumber evidence="2">4.2.1.1</ecNumber>
    </recommendedName>
</protein>